<dbReference type="AlphaFoldDB" id="A0A9D0ZTN8"/>
<dbReference type="Gene3D" id="3.40.50.360">
    <property type="match status" value="1"/>
</dbReference>
<reference evidence="3" key="1">
    <citation type="submission" date="2020-10" db="EMBL/GenBank/DDBJ databases">
        <authorList>
            <person name="Gilroy R."/>
        </authorList>
    </citation>
    <scope>NUCLEOTIDE SEQUENCE</scope>
    <source>
        <strain evidence="3">ChiSjej3B21-11622</strain>
    </source>
</reference>
<proteinExistence type="predicted"/>
<dbReference type="Pfam" id="PF12682">
    <property type="entry name" value="Flavodoxin_4"/>
    <property type="match status" value="1"/>
</dbReference>
<dbReference type="SUPFAM" id="SSF52218">
    <property type="entry name" value="Flavoproteins"/>
    <property type="match status" value="1"/>
</dbReference>
<name>A0A9D0ZTN8_9FIRM</name>
<dbReference type="GO" id="GO:0010181">
    <property type="term" value="F:FMN binding"/>
    <property type="evidence" value="ECO:0007669"/>
    <property type="project" value="InterPro"/>
</dbReference>
<dbReference type="InterPro" id="IPR029039">
    <property type="entry name" value="Flavoprotein-like_sf"/>
</dbReference>
<comment type="caution">
    <text evidence="3">The sequence shown here is derived from an EMBL/GenBank/DDBJ whole genome shotgun (WGS) entry which is preliminary data.</text>
</comment>
<dbReference type="Gene3D" id="3.40.50.1820">
    <property type="entry name" value="alpha/beta hydrolase"/>
    <property type="match status" value="1"/>
</dbReference>
<dbReference type="EMBL" id="DVFT01000021">
    <property type="protein sequence ID" value="HIQ95230.1"/>
    <property type="molecule type" value="Genomic_DNA"/>
</dbReference>
<dbReference type="Pfam" id="PF00756">
    <property type="entry name" value="Esterase"/>
    <property type="match status" value="1"/>
</dbReference>
<evidence type="ECO:0000313" key="4">
    <source>
        <dbReference type="Proteomes" id="UP000886886"/>
    </source>
</evidence>
<dbReference type="PANTHER" id="PTHR39201:SF1">
    <property type="entry name" value="FLAVODOXIN-LIKE DOMAIN-CONTAINING PROTEIN"/>
    <property type="match status" value="1"/>
</dbReference>
<gene>
    <name evidence="3" type="ORF">IAB26_01580</name>
</gene>
<reference evidence="3" key="2">
    <citation type="journal article" date="2021" name="PeerJ">
        <title>Extensive microbial diversity within the chicken gut microbiome revealed by metagenomics and culture.</title>
        <authorList>
            <person name="Gilroy R."/>
            <person name="Ravi A."/>
            <person name="Getino M."/>
            <person name="Pursley I."/>
            <person name="Horton D.L."/>
            <person name="Alikhan N.F."/>
            <person name="Baker D."/>
            <person name="Gharbi K."/>
            <person name="Hall N."/>
            <person name="Watson M."/>
            <person name="Adriaenssens E.M."/>
            <person name="Foster-Nyarko E."/>
            <person name="Jarju S."/>
            <person name="Secka A."/>
            <person name="Antonio M."/>
            <person name="Oren A."/>
            <person name="Chaudhuri R.R."/>
            <person name="La Ragione R."/>
            <person name="Hildebrand F."/>
            <person name="Pallen M.J."/>
        </authorList>
    </citation>
    <scope>NUCLEOTIDE SEQUENCE</scope>
    <source>
        <strain evidence="3">ChiSjej3B21-11622</strain>
    </source>
</reference>
<evidence type="ECO:0000313" key="3">
    <source>
        <dbReference type="EMBL" id="HIQ95230.1"/>
    </source>
</evidence>
<evidence type="ECO:0000259" key="2">
    <source>
        <dbReference type="Pfam" id="PF12682"/>
    </source>
</evidence>
<accession>A0A9D0ZTN8</accession>
<feature type="chain" id="PRO_5038890070" evidence="1">
    <location>
        <begin position="24"/>
        <end position="541"/>
    </location>
</feature>
<feature type="signal peptide" evidence="1">
    <location>
        <begin position="1"/>
        <end position="23"/>
    </location>
</feature>
<organism evidence="3 4">
    <name type="scientific">Candidatus Limivivens merdigallinarum</name>
    <dbReference type="NCBI Taxonomy" id="2840859"/>
    <lineage>
        <taxon>Bacteria</taxon>
        <taxon>Bacillati</taxon>
        <taxon>Bacillota</taxon>
        <taxon>Clostridia</taxon>
        <taxon>Lachnospirales</taxon>
        <taxon>Lachnospiraceae</taxon>
        <taxon>Lachnospiraceae incertae sedis</taxon>
        <taxon>Candidatus Limivivens</taxon>
    </lineage>
</organism>
<feature type="domain" description="Flavodoxin-like" evidence="2">
    <location>
        <begin position="399"/>
        <end position="535"/>
    </location>
</feature>
<dbReference type="Proteomes" id="UP000886886">
    <property type="component" value="Unassembled WGS sequence"/>
</dbReference>
<dbReference type="InterPro" id="IPR000801">
    <property type="entry name" value="Esterase-like"/>
</dbReference>
<dbReference type="SUPFAM" id="SSF53474">
    <property type="entry name" value="alpha/beta-Hydrolases"/>
    <property type="match status" value="1"/>
</dbReference>
<keyword evidence="1" id="KW-0732">Signal</keyword>
<sequence>MRKKRRMMTLFLALLAVCGGWSAEQQSLLMVQAADGTEQTDAAEGQNVQVLSENRIPETLEPIPEGYDTPAEQQGTIEKLTYTTYESMSYEEKSEELTKTAYVYLPYGYSEEEQYNVFYLMHGGWSNETTMLGTDQAPNTLKNVIDYAIQAGEMQPMIIVCPTYNNTSPEDSASYSLALQLTDNYHNELVNDLIPAVESRYSTFAEDTTPEGISVSRDHRGFGGFSMGSVATWHTFQYCLDDFRYFMPMSGSLTTDGSFLDQIVKNSGYGSEDFFIYAMSGTDDFAYSSFARQIEAMLEVPDGSFRQADNEQEGNVAFRVQEGGTHSGEFADQYIYNGLCWFWSAYASETEAETESSDSNILVAYFSMPEDIDTEGIDADAGASIVVKDDQVMGNLEYMAGIIGDVTGGDLFRIETVEEYPLDHEPLVDQAAEEQDEEARPELATQIEHLDQYDTILLGYPNWWGDLPMPLYTFLETYDFSGKTIIPFTAHGGSGFSDTVDTIAELQPEATVSEEGFSISRNEVADAEEEIRSWAEGLNLQ</sequence>
<dbReference type="InterPro" id="IPR008254">
    <property type="entry name" value="Flavodoxin/NO_synth"/>
</dbReference>
<dbReference type="GO" id="GO:0016651">
    <property type="term" value="F:oxidoreductase activity, acting on NAD(P)H"/>
    <property type="evidence" value="ECO:0007669"/>
    <property type="project" value="UniProtKB-ARBA"/>
</dbReference>
<dbReference type="InterPro" id="IPR029058">
    <property type="entry name" value="AB_hydrolase_fold"/>
</dbReference>
<dbReference type="PANTHER" id="PTHR39201">
    <property type="entry name" value="EXPORTED PROTEIN-RELATED"/>
    <property type="match status" value="1"/>
</dbReference>
<protein>
    <submittedName>
        <fullName evidence="3">Flavodoxin</fullName>
    </submittedName>
</protein>
<evidence type="ECO:0000256" key="1">
    <source>
        <dbReference type="SAM" id="SignalP"/>
    </source>
</evidence>
<dbReference type="NCBIfam" id="NF005389">
    <property type="entry name" value="PRK06934.1"/>
    <property type="match status" value="1"/>
</dbReference>